<dbReference type="SUPFAM" id="SSF55486">
    <property type="entry name" value="Metalloproteases ('zincins'), catalytic domain"/>
    <property type="match status" value="1"/>
</dbReference>
<dbReference type="GO" id="GO:0008237">
    <property type="term" value="F:metallopeptidase activity"/>
    <property type="evidence" value="ECO:0007669"/>
    <property type="project" value="UniProtKB-KW"/>
</dbReference>
<evidence type="ECO:0000313" key="16">
    <source>
        <dbReference type="Proteomes" id="UP001456524"/>
    </source>
</evidence>
<evidence type="ECO:0000256" key="7">
    <source>
        <dbReference type="ARBA" id="ARBA00022723"/>
    </source>
</evidence>
<comment type="similarity">
    <text evidence="3 13">Belongs to the peptidase M35 family.</text>
</comment>
<dbReference type="CDD" id="cd11008">
    <property type="entry name" value="M35_deuterolysin_like"/>
    <property type="match status" value="1"/>
</dbReference>
<evidence type="ECO:0000256" key="3">
    <source>
        <dbReference type="ARBA" id="ARBA00010279"/>
    </source>
</evidence>
<keyword evidence="9 13" id="KW-0378">Hydrolase</keyword>
<keyword evidence="16" id="KW-1185">Reference proteome</keyword>
<keyword evidence="12" id="KW-0865">Zymogen</keyword>
<evidence type="ECO:0000256" key="9">
    <source>
        <dbReference type="ARBA" id="ARBA00022801"/>
    </source>
</evidence>
<evidence type="ECO:0000256" key="12">
    <source>
        <dbReference type="ARBA" id="ARBA00023145"/>
    </source>
</evidence>
<comment type="catalytic activity">
    <reaction evidence="1 13">
        <text>Preferential cleavage of bonds with hydrophobic residues in P1'. Also 3-Asn-|-Gln-4 and 8-Gly-|-Ser-9 bonds in insulin B chain.</text>
        <dbReference type="EC" id="3.4.24.39"/>
    </reaction>
</comment>
<feature type="domain" description="Lysine-specific metallo-endopeptidase" evidence="14">
    <location>
        <begin position="220"/>
        <end position="361"/>
    </location>
</feature>
<evidence type="ECO:0000256" key="4">
    <source>
        <dbReference type="ARBA" id="ARBA00022525"/>
    </source>
</evidence>
<dbReference type="PROSITE" id="PS51257">
    <property type="entry name" value="PROKAR_LIPOPROTEIN"/>
    <property type="match status" value="1"/>
</dbReference>
<proteinExistence type="inferred from homology"/>
<evidence type="ECO:0000256" key="11">
    <source>
        <dbReference type="ARBA" id="ARBA00023049"/>
    </source>
</evidence>
<evidence type="ECO:0000256" key="8">
    <source>
        <dbReference type="ARBA" id="ARBA00022729"/>
    </source>
</evidence>
<evidence type="ECO:0000256" key="2">
    <source>
        <dbReference type="ARBA" id="ARBA00004613"/>
    </source>
</evidence>
<dbReference type="InterPro" id="IPR050414">
    <property type="entry name" value="Fungal_M35_metalloproteases"/>
</dbReference>
<dbReference type="Pfam" id="PF02102">
    <property type="entry name" value="Peptidase_M35"/>
    <property type="match status" value="1"/>
</dbReference>
<comment type="caution">
    <text evidence="15">The sequence shown here is derived from an EMBL/GenBank/DDBJ whole genome shotgun (WGS) entry which is preliminary data.</text>
</comment>
<dbReference type="PANTHER" id="PTHR37016">
    <property type="match status" value="1"/>
</dbReference>
<keyword evidence="11 13" id="KW-0482">Metalloprotease</keyword>
<protein>
    <recommendedName>
        <fullName evidence="13">Neutral protease 2</fullName>
        <ecNumber evidence="13">3.4.24.39</ecNumber>
    </recommendedName>
    <alternativeName>
        <fullName evidence="13">Deuterolysin</fullName>
    </alternativeName>
</protein>
<organism evidence="15 16">
    <name type="scientific">Phyllosticta citrichinensis</name>
    <dbReference type="NCBI Taxonomy" id="1130410"/>
    <lineage>
        <taxon>Eukaryota</taxon>
        <taxon>Fungi</taxon>
        <taxon>Dikarya</taxon>
        <taxon>Ascomycota</taxon>
        <taxon>Pezizomycotina</taxon>
        <taxon>Dothideomycetes</taxon>
        <taxon>Dothideomycetes incertae sedis</taxon>
        <taxon>Botryosphaeriales</taxon>
        <taxon>Phyllostictaceae</taxon>
        <taxon>Phyllosticta</taxon>
    </lineage>
</organism>
<name>A0ABR1XQW0_9PEZI</name>
<dbReference type="Gene3D" id="3.40.390.10">
    <property type="entry name" value="Collagenase (Catalytic Domain)"/>
    <property type="match status" value="1"/>
</dbReference>
<sequence length="367" mass="39924">MDAGVMRRFDVNLHAWCFAPATLASVASCAVISVNRDSHLSVLLELANHTEIKAIVTNNGPDSLNLFKKGNFLDTAAVQKAELHSADAQVPFEGVRLRPVITGLGPSSFLNLPPGHSHEVTFDVAEMYALHGKEYDVLSRGVISYAEGDSFELSGAVPYESNIIRIRVDPHRAIQKRDEFHGKVQKLKKRSVLESCPPGPQKDTVLRALDACTKLSQGAQQAASTGDPKTFAKYFKDPSPEMRKAVAGVYAKVASECGKLDGGDTRIHCDDGFEYCDGLTLAYTSPSTGLQVYCPAYYAPDYPDLTKECHGQDRATTTLHEMTHLDSVAGTIDIGYGYRTTKSLRPKQAIANADTYSLYANGLWSGC</sequence>
<dbReference type="PRINTS" id="PR00768">
    <property type="entry name" value="DEUTEROLYSIN"/>
</dbReference>
<gene>
    <name evidence="15" type="ORF">IWX90DRAFT_487291</name>
</gene>
<dbReference type="PANTHER" id="PTHR37016:SF3">
    <property type="entry name" value="NEUTRAL PROTEASE 2-RELATED"/>
    <property type="match status" value="1"/>
</dbReference>
<dbReference type="EMBL" id="JBBWUH010000006">
    <property type="protein sequence ID" value="KAK8163980.1"/>
    <property type="molecule type" value="Genomic_DNA"/>
</dbReference>
<keyword evidence="10 13" id="KW-0862">Zinc</keyword>
<evidence type="ECO:0000256" key="6">
    <source>
        <dbReference type="ARBA" id="ARBA00022685"/>
    </source>
</evidence>
<evidence type="ECO:0000259" key="14">
    <source>
        <dbReference type="SMART" id="SM01351"/>
    </source>
</evidence>
<keyword evidence="4 13" id="KW-0964">Secreted</keyword>
<evidence type="ECO:0000256" key="1">
    <source>
        <dbReference type="ARBA" id="ARBA00001187"/>
    </source>
</evidence>
<comment type="subcellular location">
    <subcellularLocation>
        <location evidence="2 13">Secreted</location>
    </subcellularLocation>
</comment>
<reference evidence="15 16" key="1">
    <citation type="journal article" date="2022" name="G3 (Bethesda)">
        <title>Enemy or ally: a genomic approach to elucidate the lifestyle of Phyllosticta citrichinaensis.</title>
        <authorList>
            <person name="Buijs V.A."/>
            <person name="Groenewald J.Z."/>
            <person name="Haridas S."/>
            <person name="LaButti K.M."/>
            <person name="Lipzen A."/>
            <person name="Martin F.M."/>
            <person name="Barry K."/>
            <person name="Grigoriev I.V."/>
            <person name="Crous P.W."/>
            <person name="Seidl M.F."/>
        </authorList>
    </citation>
    <scope>NUCLEOTIDE SEQUENCE [LARGE SCALE GENOMIC DNA]</scope>
    <source>
        <strain evidence="15 16">CBS 129764</strain>
    </source>
</reference>
<dbReference type="SMART" id="SM01351">
    <property type="entry name" value="Aspzincin_M35"/>
    <property type="match status" value="1"/>
</dbReference>
<keyword evidence="8" id="KW-0732">Signal</keyword>
<dbReference type="Proteomes" id="UP001456524">
    <property type="component" value="Unassembled WGS sequence"/>
</dbReference>
<keyword evidence="7 13" id="KW-0479">Metal-binding</keyword>
<evidence type="ECO:0000256" key="10">
    <source>
        <dbReference type="ARBA" id="ARBA00022833"/>
    </source>
</evidence>
<keyword evidence="5 13" id="KW-0645">Protease</keyword>
<dbReference type="InterPro" id="IPR001384">
    <property type="entry name" value="Peptidase_M35"/>
</dbReference>
<comment type="cofactor">
    <cofactor evidence="13">
        <name>Zn(2+)</name>
        <dbReference type="ChEBI" id="CHEBI:29105"/>
    </cofactor>
    <text evidence="13">Binds 1 zinc ion per subunit.</text>
</comment>
<evidence type="ECO:0000256" key="5">
    <source>
        <dbReference type="ARBA" id="ARBA00022670"/>
    </source>
</evidence>
<dbReference type="InterPro" id="IPR029463">
    <property type="entry name" value="Lys_MEP"/>
</dbReference>
<evidence type="ECO:0000256" key="13">
    <source>
        <dbReference type="RuleBase" id="RU361126"/>
    </source>
</evidence>
<comment type="function">
    <text evidence="13">Secreted metalloproteinase that allows assimilation of proteinaceous substrates. Shows high activities on basic nuclear substrates such as histone and protamine.</text>
</comment>
<dbReference type="InterPro" id="IPR024079">
    <property type="entry name" value="MetalloPept_cat_dom_sf"/>
</dbReference>
<accession>A0ABR1XQW0</accession>
<dbReference type="EC" id="3.4.24.39" evidence="13"/>
<keyword evidence="6 13" id="KW-0165">Cleavage on pair of basic residues</keyword>
<dbReference type="Gene3D" id="2.60.40.2970">
    <property type="match status" value="1"/>
</dbReference>
<evidence type="ECO:0000313" key="15">
    <source>
        <dbReference type="EMBL" id="KAK8163980.1"/>
    </source>
</evidence>